<proteinExistence type="predicted"/>
<dbReference type="AlphaFoldDB" id="K5WFM3"/>
<accession>K5WFM3</accession>
<protein>
    <submittedName>
        <fullName evidence="2">Uncharacterized protein</fullName>
    </submittedName>
</protein>
<sequence>MKREREDHVASDSFFLSLSLLCGEDGPPSPRSLVPVGEWSACAATAAAPGERAAQWSGSWWPPTRAAAGAVAAAALRGLWPHPLRPSSNDERPETGVTTRLGETGLSSSLAQGLPPPPPPLLLLLLAQ</sequence>
<feature type="region of interest" description="Disordered" evidence="1">
    <location>
        <begin position="81"/>
        <end position="119"/>
    </location>
</feature>
<dbReference type="InParanoid" id="K5WFM3"/>
<evidence type="ECO:0000313" key="2">
    <source>
        <dbReference type="EMBL" id="EKM57859.1"/>
    </source>
</evidence>
<name>K5WFM3_PHACS</name>
<dbReference type="GeneID" id="18910884"/>
<dbReference type="RefSeq" id="XP_007393202.1">
    <property type="nucleotide sequence ID" value="XM_007393140.1"/>
</dbReference>
<organism evidence="2 3">
    <name type="scientific">Phanerochaete carnosa (strain HHB-10118-sp)</name>
    <name type="common">White-rot fungus</name>
    <name type="synonym">Peniophora carnosa</name>
    <dbReference type="NCBI Taxonomy" id="650164"/>
    <lineage>
        <taxon>Eukaryota</taxon>
        <taxon>Fungi</taxon>
        <taxon>Dikarya</taxon>
        <taxon>Basidiomycota</taxon>
        <taxon>Agaricomycotina</taxon>
        <taxon>Agaricomycetes</taxon>
        <taxon>Polyporales</taxon>
        <taxon>Phanerochaetaceae</taxon>
        <taxon>Phanerochaete</taxon>
    </lineage>
</organism>
<evidence type="ECO:0000313" key="3">
    <source>
        <dbReference type="Proteomes" id="UP000008370"/>
    </source>
</evidence>
<dbReference type="Proteomes" id="UP000008370">
    <property type="component" value="Unassembled WGS sequence"/>
</dbReference>
<dbReference type="EMBL" id="JH930470">
    <property type="protein sequence ID" value="EKM57859.1"/>
    <property type="molecule type" value="Genomic_DNA"/>
</dbReference>
<dbReference type="KEGG" id="pco:PHACADRAFT_192995"/>
<dbReference type="HOGENOM" id="CLU_1960354_0_0_1"/>
<keyword evidence="3" id="KW-1185">Reference proteome</keyword>
<gene>
    <name evidence="2" type="ORF">PHACADRAFT_192995</name>
</gene>
<evidence type="ECO:0000256" key="1">
    <source>
        <dbReference type="SAM" id="MobiDB-lite"/>
    </source>
</evidence>
<reference evidence="2 3" key="1">
    <citation type="journal article" date="2012" name="BMC Genomics">
        <title>Comparative genomics of the white-rot fungi, Phanerochaete carnosa and P. chrysosporium, to elucidate the genetic basis of the distinct wood types they colonize.</title>
        <authorList>
            <person name="Suzuki H."/>
            <person name="MacDonald J."/>
            <person name="Syed K."/>
            <person name="Salamov A."/>
            <person name="Hori C."/>
            <person name="Aerts A."/>
            <person name="Henrissat B."/>
            <person name="Wiebenga A."/>
            <person name="vanKuyk P.A."/>
            <person name="Barry K."/>
            <person name="Lindquist E."/>
            <person name="LaButti K."/>
            <person name="Lapidus A."/>
            <person name="Lucas S."/>
            <person name="Coutinho P."/>
            <person name="Gong Y."/>
            <person name="Samejima M."/>
            <person name="Mahadevan R."/>
            <person name="Abou-Zaid M."/>
            <person name="de Vries R.P."/>
            <person name="Igarashi K."/>
            <person name="Yadav J.S."/>
            <person name="Grigoriev I.V."/>
            <person name="Master E.R."/>
        </authorList>
    </citation>
    <scope>NUCLEOTIDE SEQUENCE [LARGE SCALE GENOMIC DNA]</scope>
    <source>
        <strain evidence="2 3">HHB-10118-sp</strain>
    </source>
</reference>